<comment type="caution">
    <text evidence="1">The sequence shown here is derived from an EMBL/GenBank/DDBJ whole genome shotgun (WGS) entry which is preliminary data.</text>
</comment>
<dbReference type="Proteomes" id="UP001454036">
    <property type="component" value="Unassembled WGS sequence"/>
</dbReference>
<evidence type="ECO:0000313" key="2">
    <source>
        <dbReference type="Proteomes" id="UP001454036"/>
    </source>
</evidence>
<gene>
    <name evidence="1" type="ORF">LIER_23580</name>
</gene>
<sequence length="89" mass="10300">MYNGELYKKSWDGPLLSCVSQKDIPKILAERMGSIQHQPTTQATPILNHMPFVMWGIDLVRKFPKAKGPGIFSRMWHASNLTKYYVEYL</sequence>
<proteinExistence type="predicted"/>
<dbReference type="EMBL" id="BAABME010006679">
    <property type="protein sequence ID" value="GAA0169008.1"/>
    <property type="molecule type" value="Genomic_DNA"/>
</dbReference>
<accession>A0AAV3R283</accession>
<evidence type="ECO:0000313" key="1">
    <source>
        <dbReference type="EMBL" id="GAA0169008.1"/>
    </source>
</evidence>
<organism evidence="1 2">
    <name type="scientific">Lithospermum erythrorhizon</name>
    <name type="common">Purple gromwell</name>
    <name type="synonym">Lithospermum officinale var. erythrorhizon</name>
    <dbReference type="NCBI Taxonomy" id="34254"/>
    <lineage>
        <taxon>Eukaryota</taxon>
        <taxon>Viridiplantae</taxon>
        <taxon>Streptophyta</taxon>
        <taxon>Embryophyta</taxon>
        <taxon>Tracheophyta</taxon>
        <taxon>Spermatophyta</taxon>
        <taxon>Magnoliopsida</taxon>
        <taxon>eudicotyledons</taxon>
        <taxon>Gunneridae</taxon>
        <taxon>Pentapetalae</taxon>
        <taxon>asterids</taxon>
        <taxon>lamiids</taxon>
        <taxon>Boraginales</taxon>
        <taxon>Boraginaceae</taxon>
        <taxon>Boraginoideae</taxon>
        <taxon>Lithospermeae</taxon>
        <taxon>Lithospermum</taxon>
    </lineage>
</organism>
<protein>
    <submittedName>
        <fullName evidence="1">Uncharacterized protein</fullName>
    </submittedName>
</protein>
<name>A0AAV3R283_LITER</name>
<reference evidence="1 2" key="1">
    <citation type="submission" date="2024-01" db="EMBL/GenBank/DDBJ databases">
        <title>The complete chloroplast genome sequence of Lithospermum erythrorhizon: insights into the phylogenetic relationship among Boraginaceae species and the maternal lineages of purple gromwells.</title>
        <authorList>
            <person name="Okada T."/>
            <person name="Watanabe K."/>
        </authorList>
    </citation>
    <scope>NUCLEOTIDE SEQUENCE [LARGE SCALE GENOMIC DNA]</scope>
</reference>
<dbReference type="AlphaFoldDB" id="A0AAV3R283"/>
<keyword evidence="2" id="KW-1185">Reference proteome</keyword>